<sequence length="660" mass="73264">MASIPPTTPTVKRSFSLPLQATKAASSPDPQIEILYNLPSVRIIQFNAGKAPAASISSSRPSSSSGSPAVEELPGTLSWVSRFERTIAVGPLRIYRAPGSVAFLNCQNALRPILPKSQAWCVDGDSKFVLQIRPPQYWRIEVPNKSTEEKLGVGELKKVLEQVLRFEKTPCPFQRDFTVELPEEPATPIKKRPWRPIERPKKEETFGDSRSRASSTSQTPKETPTTPQRADSVPPLDRLPIPLEKPDVPRLISEIEILSQSQDTQSTTSDESNLSVNEATQVIPNDETDNRRKDAVTPDINPDFNDDLLQPSLLESPDSEYRFDSYVDSEEDNDSFSDATDDTGLTPKAHIPTFYQPLTTEPEREKPQALQNYSRSVTAPPVLSLVTSPPSKHRTKSTSPLRYSTIVESANSDFSSSVDSFHSVQSWHSPLAPPSPPESQPSSPNDTYPYPHENIVLPKRPIHTRDTSEQTVLPGTQRIWDVNVDNASAAGPRSTSPPPKTPPTLVNDESEKSDEEPSEVVTPPTVRPTIRHRATTSSNSRRRALSPLPPAVNLFSPPRRRSRKLQTARHLPTAIIQKTCEILLSPPSHLFHLMISIASKIAAGEWRGMLSSHGEAVHWDFEDEYGSDPWFEDDYNMRPTHSQNRAKTTSSSTGGSWEVD</sequence>
<organism evidence="7 8">
    <name type="scientific">Phialocephala subalpina</name>
    <dbReference type="NCBI Taxonomy" id="576137"/>
    <lineage>
        <taxon>Eukaryota</taxon>
        <taxon>Fungi</taxon>
        <taxon>Dikarya</taxon>
        <taxon>Ascomycota</taxon>
        <taxon>Pezizomycotina</taxon>
        <taxon>Leotiomycetes</taxon>
        <taxon>Helotiales</taxon>
        <taxon>Mollisiaceae</taxon>
        <taxon>Phialocephala</taxon>
        <taxon>Phialocephala fortinii species complex</taxon>
    </lineage>
</organism>
<proteinExistence type="inferred from homology"/>
<evidence type="ECO:0000256" key="5">
    <source>
        <dbReference type="ARBA" id="ARBA00023136"/>
    </source>
</evidence>
<evidence type="ECO:0000256" key="2">
    <source>
        <dbReference type="ARBA" id="ARBA00004421"/>
    </source>
</evidence>
<gene>
    <name evidence="7" type="ORF">PAC_07422</name>
</gene>
<feature type="region of interest" description="Disordered" evidence="6">
    <location>
        <begin position="177"/>
        <end position="568"/>
    </location>
</feature>
<evidence type="ECO:0000313" key="8">
    <source>
        <dbReference type="Proteomes" id="UP000184330"/>
    </source>
</evidence>
<feature type="compositionally biased region" description="Polar residues" evidence="6">
    <location>
        <begin position="271"/>
        <end position="283"/>
    </location>
</feature>
<feature type="compositionally biased region" description="Low complexity" evidence="6">
    <location>
        <begin position="259"/>
        <end position="270"/>
    </location>
</feature>
<dbReference type="AlphaFoldDB" id="A0A1L7WXN4"/>
<feature type="compositionally biased region" description="Low complexity" evidence="6">
    <location>
        <begin position="412"/>
        <end position="430"/>
    </location>
</feature>
<feature type="compositionally biased region" description="Basic residues" evidence="6">
    <location>
        <begin position="529"/>
        <end position="544"/>
    </location>
</feature>
<feature type="compositionally biased region" description="Low complexity" evidence="6">
    <location>
        <begin position="380"/>
        <end position="390"/>
    </location>
</feature>
<dbReference type="GO" id="GO:0045033">
    <property type="term" value="P:peroxisome inheritance"/>
    <property type="evidence" value="ECO:0007669"/>
    <property type="project" value="InterPro"/>
</dbReference>
<feature type="compositionally biased region" description="Polar residues" evidence="6">
    <location>
        <begin position="212"/>
        <end position="229"/>
    </location>
</feature>
<dbReference type="GO" id="GO:0005780">
    <property type="term" value="C:extrinsic component of intraperoxisomal membrane"/>
    <property type="evidence" value="ECO:0007669"/>
    <property type="project" value="InterPro"/>
</dbReference>
<evidence type="ECO:0000256" key="1">
    <source>
        <dbReference type="ARBA" id="ARBA00003594"/>
    </source>
</evidence>
<evidence type="ECO:0000256" key="6">
    <source>
        <dbReference type="SAM" id="MobiDB-lite"/>
    </source>
</evidence>
<keyword evidence="5" id="KW-0472">Membrane</keyword>
<dbReference type="OrthoDB" id="4097008at2759"/>
<evidence type="ECO:0000256" key="3">
    <source>
        <dbReference type="ARBA" id="ARBA00010707"/>
    </source>
</evidence>
<reference evidence="7 8" key="1">
    <citation type="submission" date="2016-03" db="EMBL/GenBank/DDBJ databases">
        <authorList>
            <person name="Ploux O."/>
        </authorList>
    </citation>
    <scope>NUCLEOTIDE SEQUENCE [LARGE SCALE GENOMIC DNA]</scope>
    <source>
        <strain evidence="7 8">UAMH 11012</strain>
    </source>
</reference>
<feature type="compositionally biased region" description="Acidic residues" evidence="6">
    <location>
        <begin position="327"/>
        <end position="341"/>
    </location>
</feature>
<feature type="compositionally biased region" description="Polar residues" evidence="6">
    <location>
        <begin position="397"/>
        <end position="411"/>
    </location>
</feature>
<comment type="subcellular location">
    <subcellularLocation>
        <location evidence="2">Peroxisome membrane</location>
        <topology evidence="2">Peripheral membrane protein</topology>
    </subcellularLocation>
</comment>
<dbReference type="InterPro" id="IPR024758">
    <property type="entry name" value="Inp1"/>
</dbReference>
<comment type="similarity">
    <text evidence="3">Belongs to the INP1 family.</text>
</comment>
<accession>A0A1L7WXN4</accession>
<protein>
    <recommendedName>
        <fullName evidence="4">Inheritance of peroxisomes protein 1</fullName>
    </recommendedName>
</protein>
<name>A0A1L7WXN4_9HELO</name>
<evidence type="ECO:0000313" key="7">
    <source>
        <dbReference type="EMBL" id="CZR57533.1"/>
    </source>
</evidence>
<comment type="function">
    <text evidence="1">Required for peroxisome inheritance.</text>
</comment>
<feature type="region of interest" description="Disordered" evidence="6">
    <location>
        <begin position="632"/>
        <end position="660"/>
    </location>
</feature>
<feature type="compositionally biased region" description="Basic and acidic residues" evidence="6">
    <location>
        <begin position="195"/>
        <end position="211"/>
    </location>
</feature>
<dbReference type="STRING" id="576137.A0A1L7WXN4"/>
<keyword evidence="8" id="KW-1185">Reference proteome</keyword>
<dbReference type="Pfam" id="PF12634">
    <property type="entry name" value="Inp1"/>
    <property type="match status" value="1"/>
</dbReference>
<evidence type="ECO:0000256" key="4">
    <source>
        <dbReference type="ARBA" id="ARBA00021397"/>
    </source>
</evidence>
<feature type="compositionally biased region" description="Basic residues" evidence="6">
    <location>
        <begin position="558"/>
        <end position="567"/>
    </location>
</feature>
<dbReference type="Proteomes" id="UP000184330">
    <property type="component" value="Unassembled WGS sequence"/>
</dbReference>
<dbReference type="EMBL" id="FJOG01000010">
    <property type="protein sequence ID" value="CZR57533.1"/>
    <property type="molecule type" value="Genomic_DNA"/>
</dbReference>
<feature type="compositionally biased region" description="Polar residues" evidence="6">
    <location>
        <begin position="639"/>
        <end position="660"/>
    </location>
</feature>